<sequence>MNDQIDFQPILLGTDFNCYGMARSFYEAYGIKSIAYGVTHMAPTRYTKLADVHVIEGFNEDPGFIKSMREIAKNLKPDKKYLLLSCGDGYTELIAKHLDELKQWFVCPYVDYDMFQKLGTKETFYAAAEKYGLPYPKTKLIEAAEFTKPKEIELPFDFPIALKPSDSIAWLDIHFADRKKAYVLDTRAQFDKLLPEIAQAGYTGKLIAQDFIPGDDSNMRVVNAYVGQDHKVRMICLGHPLLEDPSPVAVGNYMVIIPEKNMEIYQTIQKFLEEINYVGFADFDMKYDRRDGKFKIFEINLRQGRSSYYCTLNGYNLAKYVVDDAIYHRPYDHTDYADGNKLWLSVPKKVFYKYAKEGPDKERAKQMLESGNWGTTAFDKHDTLKQRLLMHYAFSLMPKKYKEYFVQR</sequence>
<feature type="domain" description="ATP-grasp" evidence="2">
    <location>
        <begin position="125"/>
        <end position="326"/>
    </location>
</feature>
<dbReference type="RefSeq" id="WP_006500867.1">
    <property type="nucleotide sequence ID" value="NZ_CABFNH010000001.1"/>
</dbReference>
<accession>A0A099Y7Q8</accession>
<gene>
    <name evidence="5" type="ORF">LM011_03645</name>
    <name evidence="6" type="ORF">LMUP508_00089</name>
    <name evidence="3" type="ORF">LX03_09915</name>
    <name evidence="4" type="ORF">PO158_02325</name>
</gene>
<dbReference type="EMBL" id="JROC01000037">
    <property type="protein sequence ID" value="KGL66299.1"/>
    <property type="molecule type" value="Genomic_DNA"/>
</dbReference>
<evidence type="ECO:0000313" key="4">
    <source>
        <dbReference type="EMBL" id="MDC2827121.1"/>
    </source>
</evidence>
<dbReference type="Proteomes" id="UP000365705">
    <property type="component" value="Unassembled WGS sequence"/>
</dbReference>
<dbReference type="SUPFAM" id="SSF56059">
    <property type="entry name" value="Glutathione synthetase ATP-binding domain-like"/>
    <property type="match status" value="1"/>
</dbReference>
<evidence type="ECO:0000313" key="6">
    <source>
        <dbReference type="EMBL" id="VTZ87981.1"/>
    </source>
</evidence>
<dbReference type="EC" id="6.3.1.12" evidence="6"/>
<dbReference type="GO" id="GO:0046872">
    <property type="term" value="F:metal ion binding"/>
    <property type="evidence" value="ECO:0007669"/>
    <property type="project" value="InterPro"/>
</dbReference>
<dbReference type="Proteomes" id="UP000030001">
    <property type="component" value="Unassembled WGS sequence"/>
</dbReference>
<keyword evidence="1" id="KW-0067">ATP-binding</keyword>
<dbReference type="AlphaFoldDB" id="A0A099Y7Q8"/>
<reference evidence="3 7" key="1">
    <citation type="submission" date="2014-09" db="EMBL/GenBank/DDBJ databases">
        <title>Lactobacillus mucosae CRL573 Genome Sequencing.</title>
        <authorList>
            <person name="Bleckwedel J."/>
            <person name="Teran L.C."/>
            <person name="Bonacina J."/>
            <person name="Saavedra L."/>
            <person name="Mozzi F.B."/>
            <person name="Raya R.R."/>
        </authorList>
    </citation>
    <scope>NUCLEOTIDE SEQUENCE [LARGE SCALE GENOMIC DNA]</scope>
    <source>
        <strain evidence="3 7">CRL573</strain>
    </source>
</reference>
<evidence type="ECO:0000259" key="2">
    <source>
        <dbReference type="PROSITE" id="PS50975"/>
    </source>
</evidence>
<keyword evidence="1" id="KW-0547">Nucleotide-binding</keyword>
<dbReference type="GO" id="GO:0005524">
    <property type="term" value="F:ATP binding"/>
    <property type="evidence" value="ECO:0007669"/>
    <property type="project" value="UniProtKB-UniRule"/>
</dbReference>
<keyword evidence="3" id="KW-0436">Ligase</keyword>
<evidence type="ECO:0000313" key="9">
    <source>
        <dbReference type="Proteomes" id="UP000593929"/>
    </source>
</evidence>
<evidence type="ECO:0000256" key="1">
    <source>
        <dbReference type="PROSITE-ProRule" id="PRU00409"/>
    </source>
</evidence>
<dbReference type="GeneID" id="57115178"/>
<evidence type="ECO:0000313" key="5">
    <source>
        <dbReference type="EMBL" id="QOL70258.1"/>
    </source>
</evidence>
<reference evidence="4" key="4">
    <citation type="submission" date="2023-01" db="EMBL/GenBank/DDBJ databases">
        <title>Genome analysis of 13 Lactobacillus isolated from gut of wild boar.</title>
        <authorList>
            <person name="Papp P."/>
            <person name="Libisch B."/>
            <person name="Nagy T."/>
            <person name="Olasz F."/>
        </authorList>
    </citation>
    <scope>NUCLEOTIDE SEQUENCE</scope>
    <source>
        <strain evidence="4">F108</strain>
    </source>
</reference>
<evidence type="ECO:0000313" key="7">
    <source>
        <dbReference type="Proteomes" id="UP000030001"/>
    </source>
</evidence>
<dbReference type="EMBL" id="CP062966">
    <property type="protein sequence ID" value="QOL70258.1"/>
    <property type="molecule type" value="Genomic_DNA"/>
</dbReference>
<protein>
    <submittedName>
        <fullName evidence="3">Carboxylate--amine ligase</fullName>
    </submittedName>
    <submittedName>
        <fullName evidence="6">D-aspartate ligase</fullName>
        <ecNumber evidence="6">6.3.1.12</ecNumber>
    </submittedName>
</protein>
<organism evidence="3 7">
    <name type="scientific">Limosilactobacillus mucosae</name>
    <name type="common">Lactobacillus mucosae</name>
    <dbReference type="NCBI Taxonomy" id="97478"/>
    <lineage>
        <taxon>Bacteria</taxon>
        <taxon>Bacillati</taxon>
        <taxon>Bacillota</taxon>
        <taxon>Bacilli</taxon>
        <taxon>Lactobacillales</taxon>
        <taxon>Lactobacillaceae</taxon>
        <taxon>Limosilactobacillus</taxon>
    </lineage>
</organism>
<proteinExistence type="predicted"/>
<dbReference type="Gene3D" id="3.30.470.20">
    <property type="entry name" value="ATP-grasp fold, B domain"/>
    <property type="match status" value="1"/>
</dbReference>
<dbReference type="EMBL" id="JAQOND010000011">
    <property type="protein sequence ID" value="MDC2827121.1"/>
    <property type="molecule type" value="Genomic_DNA"/>
</dbReference>
<reference evidence="6 8" key="2">
    <citation type="submission" date="2019-06" db="EMBL/GenBank/DDBJ databases">
        <authorList>
            <person name="Rodrigo-Torres L."/>
            <person name="Arahal R. D."/>
            <person name="Lucena T."/>
        </authorList>
    </citation>
    <scope>NUCLEOTIDE SEQUENCE [LARGE SCALE GENOMIC DNA]</scope>
    <source>
        <strain evidence="6 8">INIA P508</strain>
    </source>
</reference>
<evidence type="ECO:0000313" key="8">
    <source>
        <dbReference type="Proteomes" id="UP000365705"/>
    </source>
</evidence>
<dbReference type="Proteomes" id="UP001218021">
    <property type="component" value="Unassembled WGS sequence"/>
</dbReference>
<dbReference type="EMBL" id="CABFNH010000001">
    <property type="protein sequence ID" value="VTZ87981.1"/>
    <property type="molecule type" value="Genomic_DNA"/>
</dbReference>
<evidence type="ECO:0000313" key="3">
    <source>
        <dbReference type="EMBL" id="KGL66299.1"/>
    </source>
</evidence>
<dbReference type="Proteomes" id="UP000593929">
    <property type="component" value="Chromosome"/>
</dbReference>
<dbReference type="GO" id="GO:0034025">
    <property type="term" value="F:D-aspartate ligase activity"/>
    <property type="evidence" value="ECO:0007669"/>
    <property type="project" value="UniProtKB-EC"/>
</dbReference>
<dbReference type="InterPro" id="IPR011761">
    <property type="entry name" value="ATP-grasp"/>
</dbReference>
<dbReference type="PROSITE" id="PS50975">
    <property type="entry name" value="ATP_GRASP"/>
    <property type="match status" value="1"/>
</dbReference>
<reference evidence="5 9" key="3">
    <citation type="submission" date="2020-10" db="EMBL/GenBank/DDBJ databases">
        <title>Genome sequencing of Lactobacillus mucosae KCTC 21011.</title>
        <authorList>
            <person name="Kim J."/>
        </authorList>
    </citation>
    <scope>NUCLEOTIDE SEQUENCE [LARGE SCALE GENOMIC DNA]</scope>
    <source>
        <strain evidence="5 9">LM011</strain>
    </source>
</reference>
<name>A0A099Y7Q8_LIMMU</name>